<evidence type="ECO:0000259" key="2">
    <source>
        <dbReference type="Pfam" id="PF20151"/>
    </source>
</evidence>
<feature type="transmembrane region" description="Helical" evidence="1">
    <location>
        <begin position="85"/>
        <end position="106"/>
    </location>
</feature>
<feature type="transmembrane region" description="Helical" evidence="1">
    <location>
        <begin position="52"/>
        <end position="73"/>
    </location>
</feature>
<dbReference type="InterPro" id="IPR045340">
    <property type="entry name" value="DUF6533"/>
</dbReference>
<dbReference type="EMBL" id="JAACJN010000441">
    <property type="protein sequence ID" value="KAF5343682.1"/>
    <property type="molecule type" value="Genomic_DNA"/>
</dbReference>
<keyword evidence="1" id="KW-0812">Transmembrane</keyword>
<evidence type="ECO:0000256" key="1">
    <source>
        <dbReference type="SAM" id="Phobius"/>
    </source>
</evidence>
<feature type="transmembrane region" description="Helical" evidence="1">
    <location>
        <begin position="20"/>
        <end position="40"/>
    </location>
</feature>
<keyword evidence="1" id="KW-0472">Membrane</keyword>
<organism evidence="3 4">
    <name type="scientific">Collybiopsis confluens</name>
    <dbReference type="NCBI Taxonomy" id="2823264"/>
    <lineage>
        <taxon>Eukaryota</taxon>
        <taxon>Fungi</taxon>
        <taxon>Dikarya</taxon>
        <taxon>Basidiomycota</taxon>
        <taxon>Agaricomycotina</taxon>
        <taxon>Agaricomycetes</taxon>
        <taxon>Agaricomycetidae</taxon>
        <taxon>Agaricales</taxon>
        <taxon>Marasmiineae</taxon>
        <taxon>Omphalotaceae</taxon>
        <taxon>Collybiopsis</taxon>
    </lineage>
</organism>
<name>A0A8H5CKX5_9AGAR</name>
<dbReference type="AlphaFoldDB" id="A0A8H5CKX5"/>
<accession>A0A8H5CKX5</accession>
<feature type="transmembrane region" description="Helical" evidence="1">
    <location>
        <begin position="118"/>
        <end position="141"/>
    </location>
</feature>
<dbReference type="Pfam" id="PF20151">
    <property type="entry name" value="DUF6533"/>
    <property type="match status" value="1"/>
</dbReference>
<gene>
    <name evidence="3" type="ORF">D9757_014526</name>
</gene>
<dbReference type="OrthoDB" id="2745134at2759"/>
<comment type="caution">
    <text evidence="3">The sequence shown here is derived from an EMBL/GenBank/DDBJ whole genome shotgun (WGS) entry which is preliminary data.</text>
</comment>
<sequence>MHLLLPQVLTPFRSKNWRLNSRIFSALWILDFVATLPTEIRTLWLRKPTGPSVLFILNRYFCLLFLSLGLVAITPGNSTDQECQILYNSYQVLETLSVVMTTLFALRVYAIYNKSHIILVISALLITFRLFTDTLLIPHLVPHFRSFQDVNTWLRVNQNPKAKVLATNQPIVEILNSLPAPISLPNILISRLVLNLRTFSSLEETRSQTISTISGLNFATNRMLGNIGAPMRSGEVEQEEEDVEE</sequence>
<evidence type="ECO:0000313" key="3">
    <source>
        <dbReference type="EMBL" id="KAF5343682.1"/>
    </source>
</evidence>
<keyword evidence="4" id="KW-1185">Reference proteome</keyword>
<protein>
    <recommendedName>
        <fullName evidence="2">DUF6533 domain-containing protein</fullName>
    </recommendedName>
</protein>
<proteinExistence type="predicted"/>
<keyword evidence="1" id="KW-1133">Transmembrane helix</keyword>
<reference evidence="3 4" key="1">
    <citation type="journal article" date="2020" name="ISME J.">
        <title>Uncovering the hidden diversity of litter-decomposition mechanisms in mushroom-forming fungi.</title>
        <authorList>
            <person name="Floudas D."/>
            <person name="Bentzer J."/>
            <person name="Ahren D."/>
            <person name="Johansson T."/>
            <person name="Persson P."/>
            <person name="Tunlid A."/>
        </authorList>
    </citation>
    <scope>NUCLEOTIDE SEQUENCE [LARGE SCALE GENOMIC DNA]</scope>
    <source>
        <strain evidence="3 4">CBS 406.79</strain>
    </source>
</reference>
<evidence type="ECO:0000313" key="4">
    <source>
        <dbReference type="Proteomes" id="UP000518752"/>
    </source>
</evidence>
<dbReference type="Proteomes" id="UP000518752">
    <property type="component" value="Unassembled WGS sequence"/>
</dbReference>
<feature type="domain" description="DUF6533" evidence="2">
    <location>
        <begin position="25"/>
        <end position="63"/>
    </location>
</feature>